<evidence type="ECO:0000256" key="5">
    <source>
        <dbReference type="ARBA" id="ARBA00022801"/>
    </source>
</evidence>
<keyword evidence="1 9" id="KW-0963">Cytoplasm</keyword>
<dbReference type="Pfam" id="PF00753">
    <property type="entry name" value="Lactamase_B"/>
    <property type="match status" value="1"/>
</dbReference>
<comment type="function">
    <text evidence="9">An RNase that has 5'-3' exonuclease and possibly endonuclease activity. Involved in maturation of rRNA and in some organisms also mRNA maturation and/or decay.</text>
</comment>
<comment type="cofactor">
    <cofactor evidence="12">
        <name>Zn(2+)</name>
        <dbReference type="ChEBI" id="CHEBI:29105"/>
    </cofactor>
    <text evidence="12">Binds 2 Zn(2+) ions per subunit. It is not clear if Zn(2+) or Mg(2+) is physiologically important.</text>
</comment>
<accession>A0A2M7BDG4</accession>
<evidence type="ECO:0000256" key="3">
    <source>
        <dbReference type="ARBA" id="ARBA00022723"/>
    </source>
</evidence>
<evidence type="ECO:0000256" key="11">
    <source>
        <dbReference type="PIRSR" id="PIRSR004803-2"/>
    </source>
</evidence>
<keyword evidence="2 9" id="KW-0540">Nuclease</keyword>
<feature type="binding site" evidence="12">
    <location>
        <position position="75"/>
    </location>
    <ligand>
        <name>Zn(2+)</name>
        <dbReference type="ChEBI" id="CHEBI:29105"/>
        <label>1</label>
        <note>catalytic</note>
    </ligand>
</feature>
<dbReference type="Pfam" id="PF07521">
    <property type="entry name" value="RMMBL"/>
    <property type="match status" value="1"/>
</dbReference>
<feature type="binding site" evidence="12">
    <location>
        <position position="48"/>
    </location>
    <ligand>
        <name>Ca(2+)</name>
        <dbReference type="ChEBI" id="CHEBI:29108"/>
    </ligand>
</feature>
<keyword evidence="4 9" id="KW-0255">Endonuclease</keyword>
<dbReference type="InterPro" id="IPR042173">
    <property type="entry name" value="RNase_J_2"/>
</dbReference>
<keyword evidence="3 12" id="KW-0479">Metal-binding</keyword>
<dbReference type="Gene3D" id="3.40.50.10710">
    <property type="entry name" value="Metallo-hydrolase/oxidoreductase"/>
    <property type="match status" value="1"/>
</dbReference>
<comment type="cofactor">
    <cofactor evidence="12">
        <name>Ca(2+)</name>
        <dbReference type="ChEBI" id="CHEBI:29108"/>
    </cofactor>
    <text evidence="12">Binds 1 Ca(2+) cation per subunit. Seen in 1 crystal structure, it is not clear if it is physiologically important.</text>
</comment>
<dbReference type="SMART" id="SM00849">
    <property type="entry name" value="Lactamase_B"/>
    <property type="match status" value="1"/>
</dbReference>
<evidence type="ECO:0000256" key="7">
    <source>
        <dbReference type="ARBA" id="ARBA00022839"/>
    </source>
</evidence>
<dbReference type="Proteomes" id="UP000229631">
    <property type="component" value="Unassembled WGS sequence"/>
</dbReference>
<dbReference type="Pfam" id="PF17770">
    <property type="entry name" value="RNase_J_C"/>
    <property type="match status" value="1"/>
</dbReference>
<dbReference type="InterPro" id="IPR055132">
    <property type="entry name" value="RNase_J_b_CASP"/>
</dbReference>
<dbReference type="InterPro" id="IPR041636">
    <property type="entry name" value="RNase_J_C"/>
</dbReference>
<comment type="subunit">
    <text evidence="9">Homodimer, may be a subunit of the RNA degradosome.</text>
</comment>
<evidence type="ECO:0000256" key="9">
    <source>
        <dbReference type="HAMAP-Rule" id="MF_01491"/>
    </source>
</evidence>
<evidence type="ECO:0000256" key="12">
    <source>
        <dbReference type="PIRSR" id="PIRSR004803-3"/>
    </source>
</evidence>
<dbReference type="Gene3D" id="3.10.20.580">
    <property type="match status" value="1"/>
</dbReference>
<dbReference type="CDD" id="cd07714">
    <property type="entry name" value="RNaseJ_MBL-fold"/>
    <property type="match status" value="1"/>
</dbReference>
<dbReference type="AlphaFoldDB" id="A0A2M7BDG4"/>
<dbReference type="SUPFAM" id="SSF56281">
    <property type="entry name" value="Metallo-hydrolase/oxidoreductase"/>
    <property type="match status" value="1"/>
</dbReference>
<feature type="binding site" evidence="9 11">
    <location>
        <begin position="363"/>
        <end position="367"/>
    </location>
    <ligand>
        <name>substrate</name>
    </ligand>
</feature>
<feature type="active site" description="Proton acceptor" evidence="10">
    <location>
        <position position="367"/>
    </location>
</feature>
<comment type="similarity">
    <text evidence="9">Belongs to the metallo-beta-lactamase superfamily. RNA-metabolizing metallo-beta-lactamase-like family. Bacterial RNase J subfamily.</text>
</comment>
<feature type="domain" description="Metallo-beta-lactamase" evidence="13">
    <location>
        <begin position="18"/>
        <end position="191"/>
    </location>
</feature>
<feature type="binding site" evidence="12">
    <location>
        <position position="139"/>
    </location>
    <ligand>
        <name>Zn(2+)</name>
        <dbReference type="ChEBI" id="CHEBI:29105"/>
        <label>1</label>
        <note>catalytic</note>
    </ligand>
</feature>
<dbReference type="Pfam" id="PF22505">
    <property type="entry name" value="RNase_J_b_CASP"/>
    <property type="match status" value="1"/>
</dbReference>
<evidence type="ECO:0000256" key="8">
    <source>
        <dbReference type="ARBA" id="ARBA00022884"/>
    </source>
</evidence>
<evidence type="ECO:0000256" key="2">
    <source>
        <dbReference type="ARBA" id="ARBA00022722"/>
    </source>
</evidence>
<feature type="binding site" evidence="12">
    <location>
        <position position="71"/>
    </location>
    <ligand>
        <name>Zn(2+)</name>
        <dbReference type="ChEBI" id="CHEBI:29105"/>
        <label>1</label>
        <note>catalytic</note>
    </ligand>
</feature>
<dbReference type="Gene3D" id="3.60.15.10">
    <property type="entry name" value="Ribonuclease Z/Hydroxyacylglutathione hydrolase-like"/>
    <property type="match status" value="1"/>
</dbReference>
<feature type="binding site" evidence="12">
    <location>
        <position position="46"/>
    </location>
    <ligand>
        <name>Ca(2+)</name>
        <dbReference type="ChEBI" id="CHEBI:29108"/>
    </ligand>
</feature>
<dbReference type="HAMAP" id="MF_01491">
    <property type="entry name" value="RNase_J_bact"/>
    <property type="match status" value="1"/>
</dbReference>
<evidence type="ECO:0000313" key="15">
    <source>
        <dbReference type="Proteomes" id="UP000229631"/>
    </source>
</evidence>
<feature type="binding site" evidence="12">
    <location>
        <position position="73"/>
    </location>
    <ligand>
        <name>Zn(2+)</name>
        <dbReference type="ChEBI" id="CHEBI:29105"/>
        <label>1</label>
        <note>catalytic</note>
    </ligand>
</feature>
<keyword evidence="7 9" id="KW-0269">Exonuclease</keyword>
<sequence length="555" mass="61466">MNKNYLKIISLGGFGHVTKNMFVYETEKDIIIVDCGVGFPEQEMLGVDLVIPDVSYLLPKKDKIRAIFITHGHEDHTGALAYLLPQLGLNLPIFAPKWAKALIEDKLAEFGIIPNIDEISEGKRVNVGDFSLEFVKVTHSIPDTLHFAIKTPVGIFYHAADFKLDLRPVMGSPTNQNLIREIGQKGVVCMLSDCLRAENPGFTPPEARLGEMFEEEIGSCQGKFLVTTMSSNLSRLKMAIDVSLRHGRKIVLVGRSVEKNMEIGSKLKYVSFPKDTFIPKKIMGRFPPQSLTLLVAGSQGQLGSAMDRLVAGEIEQVKIKPGDKVVFSSDFIPGTESAVYTLIDNIYRLGGEVSYANIRSDVHVSGHGAQGDLSKLMELIKPKYLVPIGGNYRHLVAYRKLAVKNGYTSDKVLIRDNGEIIEFNEKGLVPTKEKVTVGQVMVDALGVGDVGNVVLRDRKILSEEGIVVAILPLKLDTFQFDEDPEIISRGFVYIKDNLELLAETKAGIRHTLAGLKGGVQNDTRLARQVVQDYLEKFFFKKTGRRPMVLVVVIEV</sequence>
<evidence type="ECO:0000256" key="10">
    <source>
        <dbReference type="PIRSR" id="PIRSR004803-1"/>
    </source>
</evidence>
<evidence type="ECO:0000256" key="1">
    <source>
        <dbReference type="ARBA" id="ARBA00022490"/>
    </source>
</evidence>
<dbReference type="PANTHER" id="PTHR43694">
    <property type="entry name" value="RIBONUCLEASE J"/>
    <property type="match status" value="1"/>
</dbReference>
<dbReference type="InterPro" id="IPR004613">
    <property type="entry name" value="RNase_J"/>
</dbReference>
<dbReference type="GO" id="GO:0004534">
    <property type="term" value="F:5'-3' RNA exonuclease activity"/>
    <property type="evidence" value="ECO:0007669"/>
    <property type="project" value="UniProtKB-UniRule"/>
</dbReference>
<keyword evidence="8 9" id="KW-0694">RNA-binding</keyword>
<reference evidence="15" key="1">
    <citation type="submission" date="2017-09" db="EMBL/GenBank/DDBJ databases">
        <title>Depth-based differentiation of microbial function through sediment-hosted aquifers and enrichment of novel symbionts in the deep terrestrial subsurface.</title>
        <authorList>
            <person name="Probst A.J."/>
            <person name="Ladd B."/>
            <person name="Jarett J.K."/>
            <person name="Geller-Mcgrath D.E."/>
            <person name="Sieber C.M.K."/>
            <person name="Emerson J.B."/>
            <person name="Anantharaman K."/>
            <person name="Thomas B.C."/>
            <person name="Malmstrom R."/>
            <person name="Stieglmeier M."/>
            <person name="Klingl A."/>
            <person name="Woyke T."/>
            <person name="Ryan C.M."/>
            <person name="Banfield J.F."/>
        </authorList>
    </citation>
    <scope>NUCLEOTIDE SEQUENCE [LARGE SCALE GENOMIC DNA]</scope>
</reference>
<dbReference type="GO" id="GO:0005737">
    <property type="term" value="C:cytoplasm"/>
    <property type="evidence" value="ECO:0007669"/>
    <property type="project" value="UniProtKB-SubCell"/>
</dbReference>
<evidence type="ECO:0000256" key="6">
    <source>
        <dbReference type="ARBA" id="ARBA00022833"/>
    </source>
</evidence>
<dbReference type="InterPro" id="IPR036866">
    <property type="entry name" value="RibonucZ/Hydroxyglut_hydro"/>
</dbReference>
<dbReference type="InterPro" id="IPR001279">
    <property type="entry name" value="Metallo-B-lactamas"/>
</dbReference>
<feature type="binding site" evidence="12">
    <location>
        <position position="161"/>
    </location>
    <ligand>
        <name>Zn(2+)</name>
        <dbReference type="ChEBI" id="CHEBI:29105"/>
        <label>1</label>
        <note>catalytic</note>
    </ligand>
</feature>
<organism evidence="14 15">
    <name type="scientific">Candidatus Shapirobacteria bacterium CG03_land_8_20_14_0_80_39_12</name>
    <dbReference type="NCBI Taxonomy" id="1974879"/>
    <lineage>
        <taxon>Bacteria</taxon>
        <taxon>Candidatus Shapironibacteriota</taxon>
    </lineage>
</organism>
<dbReference type="PANTHER" id="PTHR43694:SF1">
    <property type="entry name" value="RIBONUCLEASE J"/>
    <property type="match status" value="1"/>
</dbReference>
<dbReference type="InterPro" id="IPR030854">
    <property type="entry name" value="RNase_J_bac"/>
</dbReference>
<name>A0A2M7BDG4_9BACT</name>
<dbReference type="PIRSF" id="PIRSF004803">
    <property type="entry name" value="RnjA"/>
    <property type="match status" value="1"/>
</dbReference>
<dbReference type="InterPro" id="IPR011108">
    <property type="entry name" value="RMMBL"/>
</dbReference>
<dbReference type="EMBL" id="PEVC01000030">
    <property type="protein sequence ID" value="PIV01154.1"/>
    <property type="molecule type" value="Genomic_DNA"/>
</dbReference>
<gene>
    <name evidence="9" type="primary">rnj</name>
    <name evidence="14" type="ORF">COS54_01545</name>
</gene>
<feature type="binding site" evidence="11">
    <location>
        <begin position="230"/>
        <end position="232"/>
    </location>
    <ligand>
        <name>substrate</name>
    </ligand>
</feature>
<keyword evidence="5 9" id="KW-0378">Hydrolase</keyword>
<evidence type="ECO:0000313" key="14">
    <source>
        <dbReference type="EMBL" id="PIV01154.1"/>
    </source>
</evidence>
<keyword evidence="12" id="KW-0106">Calcium</keyword>
<dbReference type="GO" id="GO:0008270">
    <property type="term" value="F:zinc ion binding"/>
    <property type="evidence" value="ECO:0007669"/>
    <property type="project" value="InterPro"/>
</dbReference>
<keyword evidence="9" id="KW-0698">rRNA processing</keyword>
<proteinExistence type="inferred from homology"/>
<evidence type="ECO:0000259" key="13">
    <source>
        <dbReference type="SMART" id="SM00849"/>
    </source>
</evidence>
<comment type="caution">
    <text evidence="14">The sequence shown here is derived from an EMBL/GenBank/DDBJ whole genome shotgun (WGS) entry which is preliminary data.</text>
</comment>
<evidence type="ECO:0000256" key="4">
    <source>
        <dbReference type="ARBA" id="ARBA00022759"/>
    </source>
</evidence>
<protein>
    <recommendedName>
        <fullName evidence="9">Ribonuclease J</fullName>
        <shortName evidence="9">RNase J</shortName>
        <ecNumber evidence="9">3.1.-.-</ecNumber>
    </recommendedName>
</protein>
<dbReference type="EC" id="3.1.-.-" evidence="9"/>
<comment type="subcellular location">
    <subcellularLocation>
        <location evidence="9">Cytoplasm</location>
    </subcellularLocation>
</comment>
<keyword evidence="6 12" id="KW-0862">Zinc</keyword>
<feature type="active site" description="Proton donor" evidence="10">
    <location>
        <position position="193"/>
    </location>
</feature>
<feature type="binding site" evidence="12">
    <location>
        <position position="443"/>
    </location>
    <ligand>
        <name>Ca(2+)</name>
        <dbReference type="ChEBI" id="CHEBI:29108"/>
    </ligand>
</feature>
<dbReference type="GO" id="GO:0004521">
    <property type="term" value="F:RNA endonuclease activity"/>
    <property type="evidence" value="ECO:0007669"/>
    <property type="project" value="UniProtKB-UniRule"/>
</dbReference>
<dbReference type="GO" id="GO:0006364">
    <property type="term" value="P:rRNA processing"/>
    <property type="evidence" value="ECO:0007669"/>
    <property type="project" value="UniProtKB-UniRule"/>
</dbReference>
<feature type="binding site" evidence="12">
    <location>
        <position position="76"/>
    </location>
    <ligand>
        <name>Zn(2+)</name>
        <dbReference type="ChEBI" id="CHEBI:29105"/>
        <label>1</label>
        <note>catalytic</note>
    </ligand>
</feature>
<dbReference type="GO" id="GO:0003723">
    <property type="term" value="F:RNA binding"/>
    <property type="evidence" value="ECO:0007669"/>
    <property type="project" value="UniProtKB-UniRule"/>
</dbReference>
<dbReference type="NCBIfam" id="TIGR00649">
    <property type="entry name" value="MG423"/>
    <property type="match status" value="1"/>
</dbReference>